<name>A0A834ZRA6_TETSI</name>
<dbReference type="PANTHER" id="PTHR36048:SF1">
    <property type="entry name" value="RIBOSOME MATURATION FACTOR"/>
    <property type="match status" value="1"/>
</dbReference>
<evidence type="ECO:0000313" key="2">
    <source>
        <dbReference type="EMBL" id="KAF8412115.1"/>
    </source>
</evidence>
<evidence type="ECO:0000313" key="3">
    <source>
        <dbReference type="Proteomes" id="UP000655225"/>
    </source>
</evidence>
<reference evidence="2 3" key="1">
    <citation type="submission" date="2020-04" db="EMBL/GenBank/DDBJ databases">
        <title>Plant Genome Project.</title>
        <authorList>
            <person name="Zhang R.-G."/>
        </authorList>
    </citation>
    <scope>NUCLEOTIDE SEQUENCE [LARGE SCALE GENOMIC DNA]</scope>
    <source>
        <strain evidence="2">YNK0</strain>
        <tissue evidence="2">Leaf</tissue>
    </source>
</reference>
<proteinExistence type="predicted"/>
<feature type="region of interest" description="Disordered" evidence="1">
    <location>
        <begin position="267"/>
        <end position="292"/>
    </location>
</feature>
<organism evidence="2 3">
    <name type="scientific">Tetracentron sinense</name>
    <name type="common">Spur-leaf</name>
    <dbReference type="NCBI Taxonomy" id="13715"/>
    <lineage>
        <taxon>Eukaryota</taxon>
        <taxon>Viridiplantae</taxon>
        <taxon>Streptophyta</taxon>
        <taxon>Embryophyta</taxon>
        <taxon>Tracheophyta</taxon>
        <taxon>Spermatophyta</taxon>
        <taxon>Magnoliopsida</taxon>
        <taxon>Trochodendrales</taxon>
        <taxon>Trochodendraceae</taxon>
        <taxon>Tetracentron</taxon>
    </lineage>
</organism>
<dbReference type="OMA" id="SSAYMNE"/>
<sequence>MAAKPLTSEAIANTEKKMDMTLDDIIKMSKNSTSQAKKQRVLNKNQKFLNGGTAQGNSSKLRRFMDSRSSLRQGILVQRRSSFQGNSFPVATEVSRKAAAAPVRNRTLNRDRVVNWNKPRYSAVSRLLLMTNLPCYQLIYGPVNLWSCWVIRWNSCIPIGFELQDAMGSVEVVKGSSASWRRSLGFSNSNALPVQVGDRKYDGKPAPNPVRVGAHLDQREAANGRIAQKQLQKHRQAMLVPKMRPQTLDSLFANMKEQRMIMLSQQKKQNSTARWGGGAQQRGRGRFGNLRN</sequence>
<keyword evidence="3" id="KW-1185">Reference proteome</keyword>
<dbReference type="AlphaFoldDB" id="A0A834ZRA6"/>
<protein>
    <submittedName>
        <fullName evidence="2">Uncharacterized protein</fullName>
    </submittedName>
</protein>
<evidence type="ECO:0000256" key="1">
    <source>
        <dbReference type="SAM" id="MobiDB-lite"/>
    </source>
</evidence>
<dbReference type="EMBL" id="JABCRI010000001">
    <property type="protein sequence ID" value="KAF8412115.1"/>
    <property type="molecule type" value="Genomic_DNA"/>
</dbReference>
<dbReference type="OrthoDB" id="1902342at2759"/>
<comment type="caution">
    <text evidence="2">The sequence shown here is derived from an EMBL/GenBank/DDBJ whole genome shotgun (WGS) entry which is preliminary data.</text>
</comment>
<accession>A0A834ZRA6</accession>
<dbReference type="PANTHER" id="PTHR36048">
    <property type="entry name" value="RIBOSOME MATURATION FACTOR"/>
    <property type="match status" value="1"/>
</dbReference>
<dbReference type="Proteomes" id="UP000655225">
    <property type="component" value="Unassembled WGS sequence"/>
</dbReference>
<gene>
    <name evidence="2" type="ORF">HHK36_000071</name>
</gene>